<name>A0ABX0IVJ2_9FLAO</name>
<organism evidence="1 2">
    <name type="scientific">Flavobacterium jejuense</name>
    <dbReference type="NCBI Taxonomy" id="1544455"/>
    <lineage>
        <taxon>Bacteria</taxon>
        <taxon>Pseudomonadati</taxon>
        <taxon>Bacteroidota</taxon>
        <taxon>Flavobacteriia</taxon>
        <taxon>Flavobacteriales</taxon>
        <taxon>Flavobacteriaceae</taxon>
        <taxon>Flavobacterium</taxon>
    </lineage>
</organism>
<comment type="caution">
    <text evidence="1">The sequence shown here is derived from an EMBL/GenBank/DDBJ whole genome shotgun (WGS) entry which is preliminary data.</text>
</comment>
<dbReference type="Proteomes" id="UP000817854">
    <property type="component" value="Unassembled WGS sequence"/>
</dbReference>
<dbReference type="RefSeq" id="WP_140964433.1">
    <property type="nucleotide sequence ID" value="NZ_VEVQ02000019.1"/>
</dbReference>
<gene>
    <name evidence="1" type="ORF">FIA58_019805</name>
</gene>
<keyword evidence="2" id="KW-1185">Reference proteome</keyword>
<reference evidence="1 2" key="2">
    <citation type="submission" date="2019-05" db="EMBL/GenBank/DDBJ databases">
        <authorList>
            <person name="Lianzixin W."/>
        </authorList>
    </citation>
    <scope>NUCLEOTIDE SEQUENCE [LARGE SCALE GENOMIC DNA]</scope>
    <source>
        <strain evidence="1 2">EC11</strain>
    </source>
</reference>
<dbReference type="EMBL" id="VEVQ02000019">
    <property type="protein sequence ID" value="NHN27929.1"/>
    <property type="molecule type" value="Genomic_DNA"/>
</dbReference>
<protein>
    <submittedName>
        <fullName evidence="1">Uncharacterized protein</fullName>
    </submittedName>
</protein>
<accession>A0ABX0IVJ2</accession>
<proteinExistence type="predicted"/>
<reference evidence="2" key="1">
    <citation type="submission" date="2019-05" db="EMBL/GenBank/DDBJ databases">
        <title>Flavobacterium profundi sp. nov., isolated from a deep-sea seamount.</title>
        <authorList>
            <person name="Zhang D.-C."/>
        </authorList>
    </citation>
    <scope>NUCLEOTIDE SEQUENCE [LARGE SCALE GENOMIC DNA]</scope>
    <source>
        <strain evidence="2">EC11</strain>
    </source>
</reference>
<reference evidence="1 2" key="3">
    <citation type="submission" date="2020-02" db="EMBL/GenBank/DDBJ databases">
        <title>Flavobacterium profundi sp. nov., isolated from a deep-sea seamount.</title>
        <authorList>
            <person name="Zhang D.-C."/>
        </authorList>
    </citation>
    <scope>NUCLEOTIDE SEQUENCE [LARGE SCALE GENOMIC DNA]</scope>
    <source>
        <strain evidence="1 2">EC11</strain>
    </source>
</reference>
<sequence length="152" mass="18062">MILHALYFFFYVKFPESWIEFLINKKRVQILKVIAKKGHYKNRMQIAEQLEQLNDIGKLELLPILINDSIEFIFEKTTVVSETLFLKKDLKAKIEERKIYWLNKKNAEEKQKGITSENLKNTSNFKRKFGSGESLKNAKEMLKKPMNTGKWF</sequence>
<evidence type="ECO:0000313" key="2">
    <source>
        <dbReference type="Proteomes" id="UP000817854"/>
    </source>
</evidence>
<evidence type="ECO:0000313" key="1">
    <source>
        <dbReference type="EMBL" id="NHN27929.1"/>
    </source>
</evidence>